<accession>A0A8S0UHF2</accession>
<dbReference type="EMBL" id="CACTIH010007687">
    <property type="protein sequence ID" value="CAA3017253.1"/>
    <property type="molecule type" value="Genomic_DNA"/>
</dbReference>
<gene>
    <name evidence="1" type="ORF">OLEA9_A073333</name>
</gene>
<dbReference type="Gramene" id="OE9A073333T1">
    <property type="protein sequence ID" value="OE9A073333C1"/>
    <property type="gene ID" value="OE9A073333"/>
</dbReference>
<sequence>MNGSCKLKINPEYSNYRDNSYRKETVSLGHKATFKSVSAEVLSPRQPKIVNSSNDENSSKLPTNISIVKTTPVSKNSSVPSTLTALASKSLSYKEVAVATPGTVLKPLLEKVEELHEEKTDTQICISPREEGEQDRRYKVVVDESLPDLKTQKETMKVKFMIVDPNWKTPSQMAKIFYAQAIRKNL</sequence>
<protein>
    <submittedName>
        <fullName evidence="1">Uncharacterized protein</fullName>
    </submittedName>
</protein>
<comment type="caution">
    <text evidence="1">The sequence shown here is derived from an EMBL/GenBank/DDBJ whole genome shotgun (WGS) entry which is preliminary data.</text>
</comment>
<evidence type="ECO:0000313" key="1">
    <source>
        <dbReference type="EMBL" id="CAA3017253.1"/>
    </source>
</evidence>
<keyword evidence="2" id="KW-1185">Reference proteome</keyword>
<dbReference type="AlphaFoldDB" id="A0A8S0UHF2"/>
<name>A0A8S0UHF2_OLEEU</name>
<evidence type="ECO:0000313" key="2">
    <source>
        <dbReference type="Proteomes" id="UP000594638"/>
    </source>
</evidence>
<reference evidence="1 2" key="1">
    <citation type="submission" date="2019-12" db="EMBL/GenBank/DDBJ databases">
        <authorList>
            <person name="Alioto T."/>
            <person name="Alioto T."/>
            <person name="Gomez Garrido J."/>
        </authorList>
    </citation>
    <scope>NUCLEOTIDE SEQUENCE [LARGE SCALE GENOMIC DNA]</scope>
</reference>
<dbReference type="Proteomes" id="UP000594638">
    <property type="component" value="Unassembled WGS sequence"/>
</dbReference>
<proteinExistence type="predicted"/>
<organism evidence="1 2">
    <name type="scientific">Olea europaea subsp. europaea</name>
    <dbReference type="NCBI Taxonomy" id="158383"/>
    <lineage>
        <taxon>Eukaryota</taxon>
        <taxon>Viridiplantae</taxon>
        <taxon>Streptophyta</taxon>
        <taxon>Embryophyta</taxon>
        <taxon>Tracheophyta</taxon>
        <taxon>Spermatophyta</taxon>
        <taxon>Magnoliopsida</taxon>
        <taxon>eudicotyledons</taxon>
        <taxon>Gunneridae</taxon>
        <taxon>Pentapetalae</taxon>
        <taxon>asterids</taxon>
        <taxon>lamiids</taxon>
        <taxon>Lamiales</taxon>
        <taxon>Oleaceae</taxon>
        <taxon>Oleeae</taxon>
        <taxon>Olea</taxon>
    </lineage>
</organism>